<dbReference type="InterPro" id="IPR025558">
    <property type="entry name" value="DUF4283"/>
</dbReference>
<gene>
    <name evidence="2" type="ORF">DH2020_043612</name>
</gene>
<evidence type="ECO:0000259" key="1">
    <source>
        <dbReference type="Pfam" id="PF14111"/>
    </source>
</evidence>
<protein>
    <recommendedName>
        <fullName evidence="1">DUF4283 domain-containing protein</fullName>
    </recommendedName>
</protein>
<dbReference type="EMBL" id="JABTTQ020002670">
    <property type="protein sequence ID" value="KAK6122636.1"/>
    <property type="molecule type" value="Genomic_DNA"/>
</dbReference>
<dbReference type="Pfam" id="PF14111">
    <property type="entry name" value="DUF4283"/>
    <property type="match status" value="1"/>
</dbReference>
<dbReference type="InterPro" id="IPR040256">
    <property type="entry name" value="At4g02000-like"/>
</dbReference>
<dbReference type="PANTHER" id="PTHR31286">
    <property type="entry name" value="GLYCINE-RICH CELL WALL STRUCTURAL PROTEIN 1.8-LIKE"/>
    <property type="match status" value="1"/>
</dbReference>
<proteinExistence type="predicted"/>
<dbReference type="Proteomes" id="UP001318860">
    <property type="component" value="Unassembled WGS sequence"/>
</dbReference>
<accession>A0ABR0UKV1</accession>
<feature type="domain" description="DUF4283" evidence="1">
    <location>
        <begin position="41"/>
        <end position="119"/>
    </location>
</feature>
<evidence type="ECO:0000313" key="2">
    <source>
        <dbReference type="EMBL" id="KAK6122636.1"/>
    </source>
</evidence>
<keyword evidence="3" id="KW-1185">Reference proteome</keyword>
<reference evidence="2 3" key="1">
    <citation type="journal article" date="2021" name="Comput. Struct. Biotechnol. J.">
        <title>De novo genome assembly of the potent medicinal plant Rehmannia glutinosa using nanopore technology.</title>
        <authorList>
            <person name="Ma L."/>
            <person name="Dong C."/>
            <person name="Song C."/>
            <person name="Wang X."/>
            <person name="Zheng X."/>
            <person name="Niu Y."/>
            <person name="Chen S."/>
            <person name="Feng W."/>
        </authorList>
    </citation>
    <scope>NUCLEOTIDE SEQUENCE [LARGE SCALE GENOMIC DNA]</scope>
    <source>
        <strain evidence="2">DH-2019</strain>
    </source>
</reference>
<comment type="caution">
    <text evidence="2">The sequence shown here is derived from an EMBL/GenBank/DDBJ whole genome shotgun (WGS) entry which is preliminary data.</text>
</comment>
<name>A0ABR0UKV1_REHGL</name>
<sequence length="202" mass="23286">MTYKFMLFNPNREKSETTKFSLTKEEEGGVDLVELDVINSTNECHKSLFGRIYGSKKANFSGLKNTMSLIWPTKEPFSVRELGHNLFQFVFKSLGDKKMVFRSRTWTFDNQFLILKEWFDGMEISSEEFNQVEVWVQIWNLPCNWISKETGQRIGSLFSSCSDIHIPEGGSSRGRHITLLVSILLDKPLMRGTFIKLGSHSV</sequence>
<evidence type="ECO:0000313" key="3">
    <source>
        <dbReference type="Proteomes" id="UP001318860"/>
    </source>
</evidence>
<organism evidence="2 3">
    <name type="scientific">Rehmannia glutinosa</name>
    <name type="common">Chinese foxglove</name>
    <dbReference type="NCBI Taxonomy" id="99300"/>
    <lineage>
        <taxon>Eukaryota</taxon>
        <taxon>Viridiplantae</taxon>
        <taxon>Streptophyta</taxon>
        <taxon>Embryophyta</taxon>
        <taxon>Tracheophyta</taxon>
        <taxon>Spermatophyta</taxon>
        <taxon>Magnoliopsida</taxon>
        <taxon>eudicotyledons</taxon>
        <taxon>Gunneridae</taxon>
        <taxon>Pentapetalae</taxon>
        <taxon>asterids</taxon>
        <taxon>lamiids</taxon>
        <taxon>Lamiales</taxon>
        <taxon>Orobanchaceae</taxon>
        <taxon>Rehmannieae</taxon>
        <taxon>Rehmannia</taxon>
    </lineage>
</organism>
<dbReference type="PANTHER" id="PTHR31286:SF178">
    <property type="entry name" value="DUF4283 DOMAIN-CONTAINING PROTEIN"/>
    <property type="match status" value="1"/>
</dbReference>